<evidence type="ECO:0000313" key="5">
    <source>
        <dbReference type="EMBL" id="SDM39375.1"/>
    </source>
</evidence>
<dbReference type="STRING" id="990371.SAMN05421813_11143"/>
<dbReference type="NCBIfam" id="NF006689">
    <property type="entry name" value="PRK09237.1"/>
    <property type="match status" value="1"/>
</dbReference>
<accession>A0A1G9SWZ0</accession>
<gene>
    <name evidence="5" type="ORF">SAMN05421813_11143</name>
</gene>
<feature type="binding site" evidence="1">
    <location>
        <position position="101"/>
    </location>
    <ligand>
        <name>Zn(2+)</name>
        <dbReference type="ChEBI" id="CHEBI:29105"/>
        <label>1</label>
    </ligand>
</feature>
<keyword evidence="6" id="KW-1185">Reference proteome</keyword>
<dbReference type="Pfam" id="PF01979">
    <property type="entry name" value="Amidohydro_1"/>
    <property type="match status" value="1"/>
</dbReference>
<protein>
    <submittedName>
        <fullName evidence="5">Dihydroorotase</fullName>
    </submittedName>
</protein>
<dbReference type="PANTHER" id="PTHR42717:SF1">
    <property type="entry name" value="IMIDAZOLONEPROPIONASE AND RELATED AMIDOHYDROLASES"/>
    <property type="match status" value="1"/>
</dbReference>
<sequence length="437" mass="47858">MRIKIAGISESIQHQFVQIVQGIAAVLVLILISSMVHAQEIDILLKGGHVIDPKNNIDSKMDVAIVGDKIFRVAKDIPANTSKKTVDISGLYVTPGLIDMHTHVFHGTDPNSMTANSYGGLQADAFSFRAGVTTVVDAGSSGWRNFPLFKAQSIDRAQTRVLAFLNVVGRGMVSRFDQQDVTDMNPVMNAHMINKLYPDILVGIKSAHYWGDFTSVDKAIESGKLANVPVIVDFGEHTPVNPIESLFMEHFRPGDIFTHTFSEINGGRESIVDEKSRKVKPFVFAAQKRGIIFDVGHGAGAFNFNQAIPAIKQGFLPNTISTDLYNLSMNAAMKDMSNVMSKFLAMGVSLNDVILRTTWNPAQVIKRPDLGHLSVGTEADIAVFNLKKGNFGYMDVRRTKISGTGKLEAELTIRAGRVVWDLNGTSVPEWQMPATTN</sequence>
<dbReference type="GO" id="GO:0046872">
    <property type="term" value="F:metal ion binding"/>
    <property type="evidence" value="ECO:0007669"/>
    <property type="project" value="UniProtKB-KW"/>
</dbReference>
<name>A0A1G9SWZ0_9SPHI</name>
<feature type="binding site" description="via carbamate group" evidence="1">
    <location>
        <position position="205"/>
    </location>
    <ligand>
        <name>Zn(2+)</name>
        <dbReference type="ChEBI" id="CHEBI:29105"/>
        <label>2</label>
    </ligand>
</feature>
<evidence type="ECO:0000256" key="3">
    <source>
        <dbReference type="SAM" id="Phobius"/>
    </source>
</evidence>
<dbReference type="PANTHER" id="PTHR42717">
    <property type="entry name" value="DIHYDROOROTASE-RELATED"/>
    <property type="match status" value="1"/>
</dbReference>
<dbReference type="GO" id="GO:0019213">
    <property type="term" value="F:deacetylase activity"/>
    <property type="evidence" value="ECO:0007669"/>
    <property type="project" value="InterPro"/>
</dbReference>
<dbReference type="Gene3D" id="2.30.40.10">
    <property type="entry name" value="Urease, subunit C, domain 1"/>
    <property type="match status" value="1"/>
</dbReference>
<evidence type="ECO:0000259" key="4">
    <source>
        <dbReference type="Pfam" id="PF01979"/>
    </source>
</evidence>
<evidence type="ECO:0000256" key="1">
    <source>
        <dbReference type="PIRSR" id="PIRSR039004-1"/>
    </source>
</evidence>
<dbReference type="AlphaFoldDB" id="A0A1G9SWZ0"/>
<proteinExistence type="predicted"/>
<reference evidence="6" key="1">
    <citation type="submission" date="2016-10" db="EMBL/GenBank/DDBJ databases">
        <authorList>
            <person name="Varghese N."/>
            <person name="Submissions S."/>
        </authorList>
    </citation>
    <scope>NUCLEOTIDE SEQUENCE [LARGE SCALE GENOMIC DNA]</scope>
    <source>
        <strain evidence="6">DSM 24536</strain>
    </source>
</reference>
<keyword evidence="3" id="KW-1133">Transmembrane helix</keyword>
<feature type="binding site" description="via carbamate group" evidence="1">
    <location>
        <position position="205"/>
    </location>
    <ligand>
        <name>Zn(2+)</name>
        <dbReference type="ChEBI" id="CHEBI:29105"/>
        <label>1</label>
    </ligand>
</feature>
<dbReference type="InterPro" id="IPR032466">
    <property type="entry name" value="Metal_Hydrolase"/>
</dbReference>
<dbReference type="Proteomes" id="UP000199226">
    <property type="component" value="Unassembled WGS sequence"/>
</dbReference>
<keyword evidence="3" id="KW-0472">Membrane</keyword>
<feature type="modified residue" description="N6-carboxylysine" evidence="2">
    <location>
        <position position="205"/>
    </location>
</feature>
<keyword evidence="3" id="KW-0812">Transmembrane</keyword>
<dbReference type="RefSeq" id="WP_221406321.1">
    <property type="nucleotide sequence ID" value="NZ_FNHH01000011.1"/>
</dbReference>
<dbReference type="InterPro" id="IPR020043">
    <property type="entry name" value="Deacetylase_Atu3266-like"/>
</dbReference>
<feature type="transmembrane region" description="Helical" evidence="3">
    <location>
        <begin position="16"/>
        <end position="36"/>
    </location>
</feature>
<keyword evidence="1" id="KW-0479">Metal-binding</keyword>
<feature type="binding site" evidence="1">
    <location>
        <position position="103"/>
    </location>
    <ligand>
        <name>Zn(2+)</name>
        <dbReference type="ChEBI" id="CHEBI:29105"/>
        <label>1</label>
    </ligand>
</feature>
<dbReference type="EMBL" id="FNHH01000011">
    <property type="protein sequence ID" value="SDM39375.1"/>
    <property type="molecule type" value="Genomic_DNA"/>
</dbReference>
<feature type="domain" description="Amidohydrolase-related" evidence="4">
    <location>
        <begin position="306"/>
        <end position="418"/>
    </location>
</feature>
<dbReference type="Gene3D" id="3.20.20.140">
    <property type="entry name" value="Metal-dependent hydrolases"/>
    <property type="match status" value="1"/>
</dbReference>
<evidence type="ECO:0000313" key="6">
    <source>
        <dbReference type="Proteomes" id="UP000199226"/>
    </source>
</evidence>
<feature type="binding site" evidence="1">
    <location>
        <position position="259"/>
    </location>
    <ligand>
        <name>Zn(2+)</name>
        <dbReference type="ChEBI" id="CHEBI:29105"/>
        <label>2</label>
    </ligand>
</feature>
<dbReference type="SUPFAM" id="SSF51338">
    <property type="entry name" value="Composite domain of metallo-dependent hydrolases"/>
    <property type="match status" value="1"/>
</dbReference>
<dbReference type="GO" id="GO:0016810">
    <property type="term" value="F:hydrolase activity, acting on carbon-nitrogen (but not peptide) bonds"/>
    <property type="evidence" value="ECO:0007669"/>
    <property type="project" value="InterPro"/>
</dbReference>
<dbReference type="SUPFAM" id="SSF51556">
    <property type="entry name" value="Metallo-dependent hydrolases"/>
    <property type="match status" value="1"/>
</dbReference>
<dbReference type="InterPro" id="IPR006680">
    <property type="entry name" value="Amidohydro-rel"/>
</dbReference>
<keyword evidence="1" id="KW-0862">Zinc</keyword>
<dbReference type="InterPro" id="IPR011059">
    <property type="entry name" value="Metal-dep_hydrolase_composite"/>
</dbReference>
<feature type="binding site" evidence="1">
    <location>
        <position position="323"/>
    </location>
    <ligand>
        <name>Zn(2+)</name>
        <dbReference type="ChEBI" id="CHEBI:29105"/>
        <label>1</label>
    </ligand>
</feature>
<evidence type="ECO:0000256" key="2">
    <source>
        <dbReference type="PIRSR" id="PIRSR039004-2"/>
    </source>
</evidence>
<organism evidence="5 6">
    <name type="scientific">Daejeonella rubra</name>
    <dbReference type="NCBI Taxonomy" id="990371"/>
    <lineage>
        <taxon>Bacteria</taxon>
        <taxon>Pseudomonadati</taxon>
        <taxon>Bacteroidota</taxon>
        <taxon>Sphingobacteriia</taxon>
        <taxon>Sphingobacteriales</taxon>
        <taxon>Sphingobacteriaceae</taxon>
        <taxon>Daejeonella</taxon>
    </lineage>
</organism>
<dbReference type="PIRSF" id="PIRSF039004">
    <property type="entry name" value="ADE_EF_0837"/>
    <property type="match status" value="1"/>
</dbReference>